<protein>
    <submittedName>
        <fullName evidence="3">Ribonuclease D</fullName>
    </submittedName>
</protein>
<dbReference type="PANTHER" id="PTHR47649:SF1">
    <property type="entry name" value="RIBONUCLEASE D"/>
    <property type="match status" value="1"/>
</dbReference>
<dbReference type="SUPFAM" id="SSF47819">
    <property type="entry name" value="HRDC-like"/>
    <property type="match status" value="1"/>
</dbReference>
<dbReference type="GO" id="GO:0000166">
    <property type="term" value="F:nucleotide binding"/>
    <property type="evidence" value="ECO:0007669"/>
    <property type="project" value="InterPro"/>
</dbReference>
<dbReference type="PROSITE" id="PS50967">
    <property type="entry name" value="HRDC"/>
    <property type="match status" value="1"/>
</dbReference>
<reference evidence="3 4" key="1">
    <citation type="submission" date="2018-11" db="EMBL/GenBank/DDBJ databases">
        <title>YIM 102482-1 draft genome.</title>
        <authorList>
            <person name="Li G."/>
            <person name="Jiang Y."/>
        </authorList>
    </citation>
    <scope>NUCLEOTIDE SEQUENCE [LARGE SCALE GENOMIC DNA]</scope>
    <source>
        <strain evidence="3 4">YIM 102482-1</strain>
    </source>
</reference>
<evidence type="ECO:0000259" key="2">
    <source>
        <dbReference type="PROSITE" id="PS50967"/>
    </source>
</evidence>
<dbReference type="CDD" id="cd06142">
    <property type="entry name" value="RNaseD_exo"/>
    <property type="match status" value="1"/>
</dbReference>
<dbReference type="Pfam" id="PF18305">
    <property type="entry name" value="DNA_pol_A_exoN"/>
    <property type="match status" value="1"/>
</dbReference>
<comment type="caution">
    <text evidence="3">The sequence shown here is derived from an EMBL/GenBank/DDBJ whole genome shotgun (WGS) entry which is preliminary data.</text>
</comment>
<dbReference type="Proteomes" id="UP000274391">
    <property type="component" value="Unassembled WGS sequence"/>
</dbReference>
<dbReference type="InterPro" id="IPR002562">
    <property type="entry name" value="3'-5'_exonuclease_dom"/>
</dbReference>
<evidence type="ECO:0000313" key="3">
    <source>
        <dbReference type="EMBL" id="RRJ88843.1"/>
    </source>
</evidence>
<sequence>MAAADANRIDRGDLEVIDTIDGLDEAIGRLAAGEGPVAIDTERASGYRYSDRAYLVQIFRRGSGTMLLDPIPFGTLAPIAEVIADEEWILHAATQDIPCMREIDLHPKRLFDTELASRLLGKSHVGLGAVVEELLGIELAKAHSADDWSQRPLPESWLAYAALDVEHLVDVRDLLAAELLEANKAEWAAEEFDDILGRSFEQDRSERWRRLSGLHALRSPRQLAVARELWRARDAYAQETDIAPGRLVPDRALTAAARMLPRTKAQLAASKEFTGRASRSELDRWWAAIELGRETTDLPPRSLNDPDRLPPPKAWAAKNPAADARLKVARPAVAEIAETISMPTENLLTPSFLRRAAWEPAGLTTDALARQLRDLGARQWQTSLTAPVIATAFVEADQAVQDSLPSDG</sequence>
<accession>A0A3P3W855</accession>
<dbReference type="OrthoDB" id="144122at2"/>
<proteinExistence type="predicted"/>
<dbReference type="GO" id="GO:0003676">
    <property type="term" value="F:nucleic acid binding"/>
    <property type="evidence" value="ECO:0007669"/>
    <property type="project" value="InterPro"/>
</dbReference>
<dbReference type="GO" id="GO:0008408">
    <property type="term" value="F:3'-5' exonuclease activity"/>
    <property type="evidence" value="ECO:0007669"/>
    <property type="project" value="InterPro"/>
</dbReference>
<name>A0A3P3W855_9MICO</name>
<dbReference type="InterPro" id="IPR010997">
    <property type="entry name" value="HRDC-like_sf"/>
</dbReference>
<dbReference type="Gene3D" id="3.30.420.10">
    <property type="entry name" value="Ribonuclease H-like superfamily/Ribonuclease H"/>
    <property type="match status" value="1"/>
</dbReference>
<dbReference type="InterPro" id="IPR051086">
    <property type="entry name" value="RNase_D-like"/>
</dbReference>
<dbReference type="InterPro" id="IPR036397">
    <property type="entry name" value="RNaseH_sf"/>
</dbReference>
<feature type="domain" description="HRDC" evidence="2">
    <location>
        <begin position="219"/>
        <end position="299"/>
    </location>
</feature>
<dbReference type="GO" id="GO:0006139">
    <property type="term" value="P:nucleobase-containing compound metabolic process"/>
    <property type="evidence" value="ECO:0007669"/>
    <property type="project" value="InterPro"/>
</dbReference>
<dbReference type="SMART" id="SM00474">
    <property type="entry name" value="35EXOc"/>
    <property type="match status" value="1"/>
</dbReference>
<dbReference type="Pfam" id="PF00570">
    <property type="entry name" value="HRDC"/>
    <property type="match status" value="1"/>
</dbReference>
<feature type="region of interest" description="Disordered" evidence="1">
    <location>
        <begin position="296"/>
        <end position="317"/>
    </location>
</feature>
<dbReference type="InterPro" id="IPR044876">
    <property type="entry name" value="HRDC_dom_sf"/>
</dbReference>
<gene>
    <name evidence="3" type="ORF">EG850_01520</name>
</gene>
<dbReference type="PANTHER" id="PTHR47649">
    <property type="entry name" value="RIBONUCLEASE D"/>
    <property type="match status" value="1"/>
</dbReference>
<keyword evidence="4" id="KW-1185">Reference proteome</keyword>
<dbReference type="SUPFAM" id="SSF53098">
    <property type="entry name" value="Ribonuclease H-like"/>
    <property type="match status" value="1"/>
</dbReference>
<dbReference type="InterPro" id="IPR012337">
    <property type="entry name" value="RNaseH-like_sf"/>
</dbReference>
<dbReference type="InterPro" id="IPR002121">
    <property type="entry name" value="HRDC_dom"/>
</dbReference>
<dbReference type="SMART" id="SM00341">
    <property type="entry name" value="HRDC"/>
    <property type="match status" value="1"/>
</dbReference>
<dbReference type="EMBL" id="RQVS01000001">
    <property type="protein sequence ID" value="RRJ88843.1"/>
    <property type="molecule type" value="Genomic_DNA"/>
</dbReference>
<dbReference type="Pfam" id="PF01612">
    <property type="entry name" value="DNA_pol_A_exo1"/>
    <property type="match status" value="1"/>
</dbReference>
<evidence type="ECO:0000313" key="4">
    <source>
        <dbReference type="Proteomes" id="UP000274391"/>
    </source>
</evidence>
<organism evidence="3 4">
    <name type="scientific">Gulosibacter macacae</name>
    <dbReference type="NCBI Taxonomy" id="2488791"/>
    <lineage>
        <taxon>Bacteria</taxon>
        <taxon>Bacillati</taxon>
        <taxon>Actinomycetota</taxon>
        <taxon>Actinomycetes</taxon>
        <taxon>Micrococcales</taxon>
        <taxon>Microbacteriaceae</taxon>
        <taxon>Gulosibacter</taxon>
    </lineage>
</organism>
<dbReference type="AlphaFoldDB" id="A0A3P3W855"/>
<dbReference type="RefSeq" id="WP_124969134.1">
    <property type="nucleotide sequence ID" value="NZ_RQVS01000001.1"/>
</dbReference>
<dbReference type="InterPro" id="IPR041605">
    <property type="entry name" value="Exo_C"/>
</dbReference>
<dbReference type="Gene3D" id="1.10.150.80">
    <property type="entry name" value="HRDC domain"/>
    <property type="match status" value="2"/>
</dbReference>
<evidence type="ECO:0000256" key="1">
    <source>
        <dbReference type="SAM" id="MobiDB-lite"/>
    </source>
</evidence>